<dbReference type="InParanoid" id="A0A6M4H6C6"/>
<dbReference type="NCBIfam" id="NF047641">
    <property type="entry name" value="FFLEE_fam"/>
    <property type="match status" value="1"/>
</dbReference>
<dbReference type="InterPro" id="IPR058511">
    <property type="entry name" value="DUF8198"/>
</dbReference>
<proteinExistence type="predicted"/>
<dbReference type="RefSeq" id="WP_171162230.1">
    <property type="nucleotide sequence ID" value="NZ_CP053073.1"/>
</dbReference>
<dbReference type="KEGG" id="upl:DSM104440_01993"/>
<accession>A0A6M4H6C6</accession>
<evidence type="ECO:0000313" key="3">
    <source>
        <dbReference type="Proteomes" id="UP000503096"/>
    </source>
</evidence>
<sequence length="233" mass="25976">MPPDTISAGPEALRSHLETLRDLRGRDASAGPPPRLAELKRWQSDRLARTYTDLSAQPRYRQATTFFLEDLYGPKDFSARDAEMLRIYPLLVRTLPATAVETASLAIEVDALSESLDRRTSEALPPGPIHEASYARAYRAASTPAERERQIELIAAVGERLDRLVKKPMVYRTLKLMRTPARLAGLADLQTFLERGFASFREMDGAEEFLATIAARERAIAKALFSSQVPFSA</sequence>
<protein>
    <recommendedName>
        <fullName evidence="1">DUF8198 domain-containing protein</fullName>
    </recommendedName>
</protein>
<organism evidence="2 3">
    <name type="scientific">Usitatibacter palustris</name>
    <dbReference type="NCBI Taxonomy" id="2732487"/>
    <lineage>
        <taxon>Bacteria</taxon>
        <taxon>Pseudomonadati</taxon>
        <taxon>Pseudomonadota</taxon>
        <taxon>Betaproteobacteria</taxon>
        <taxon>Nitrosomonadales</taxon>
        <taxon>Usitatibacteraceae</taxon>
        <taxon>Usitatibacter</taxon>
    </lineage>
</organism>
<name>A0A6M4H6C6_9PROT</name>
<keyword evidence="3" id="KW-1185">Reference proteome</keyword>
<gene>
    <name evidence="2" type="ORF">DSM104440_01993</name>
</gene>
<dbReference type="Pfam" id="PF26621">
    <property type="entry name" value="DUF8198"/>
    <property type="match status" value="1"/>
</dbReference>
<dbReference type="InterPro" id="IPR058063">
    <property type="entry name" value="FFLEE_fam"/>
</dbReference>
<feature type="domain" description="DUF8198" evidence="1">
    <location>
        <begin position="32"/>
        <end position="228"/>
    </location>
</feature>
<evidence type="ECO:0000313" key="2">
    <source>
        <dbReference type="EMBL" id="QJR15176.1"/>
    </source>
</evidence>
<reference evidence="2 3" key="1">
    <citation type="submission" date="2020-04" db="EMBL/GenBank/DDBJ databases">
        <title>Usitatibacter rugosus gen. nov., sp. nov. and Usitatibacter palustris sp. nov., novel members of Usitatibacteraceae fam. nov. within the order Nitrosomonadales isolated from soil.</title>
        <authorList>
            <person name="Huber K.J."/>
            <person name="Neumann-Schaal M."/>
            <person name="Geppert A."/>
            <person name="Luckner M."/>
            <person name="Wanner G."/>
            <person name="Overmann J."/>
        </authorList>
    </citation>
    <scope>NUCLEOTIDE SEQUENCE [LARGE SCALE GENOMIC DNA]</scope>
    <source>
        <strain evidence="2 3">Swamp67</strain>
    </source>
</reference>
<dbReference type="AlphaFoldDB" id="A0A6M4H6C6"/>
<dbReference type="Proteomes" id="UP000503096">
    <property type="component" value="Chromosome"/>
</dbReference>
<evidence type="ECO:0000259" key="1">
    <source>
        <dbReference type="Pfam" id="PF26621"/>
    </source>
</evidence>
<dbReference type="EMBL" id="CP053073">
    <property type="protein sequence ID" value="QJR15176.1"/>
    <property type="molecule type" value="Genomic_DNA"/>
</dbReference>